<organism evidence="2 3">
    <name type="scientific">Fusarium irregulare</name>
    <dbReference type="NCBI Taxonomy" id="2494466"/>
    <lineage>
        <taxon>Eukaryota</taxon>
        <taxon>Fungi</taxon>
        <taxon>Dikarya</taxon>
        <taxon>Ascomycota</taxon>
        <taxon>Pezizomycotina</taxon>
        <taxon>Sordariomycetes</taxon>
        <taxon>Hypocreomycetidae</taxon>
        <taxon>Hypocreales</taxon>
        <taxon>Nectriaceae</taxon>
        <taxon>Fusarium</taxon>
        <taxon>Fusarium incarnatum-equiseti species complex</taxon>
    </lineage>
</organism>
<protein>
    <submittedName>
        <fullName evidence="2">Uncharacterized protein</fullName>
    </submittedName>
</protein>
<dbReference type="EMBL" id="JAPDHF010000006">
    <property type="protein sequence ID" value="KAJ4016197.1"/>
    <property type="molecule type" value="Genomic_DNA"/>
</dbReference>
<feature type="region of interest" description="Disordered" evidence="1">
    <location>
        <begin position="112"/>
        <end position="136"/>
    </location>
</feature>
<evidence type="ECO:0000313" key="3">
    <source>
        <dbReference type="Proteomes" id="UP001152130"/>
    </source>
</evidence>
<name>A0A9W8PTC7_9HYPO</name>
<reference evidence="2" key="1">
    <citation type="submission" date="2022-10" db="EMBL/GenBank/DDBJ databases">
        <title>Fusarium specimens isolated from Avocado Roots.</title>
        <authorList>
            <person name="Stajich J."/>
            <person name="Roper C."/>
            <person name="Heimlech-Rivalta G."/>
        </authorList>
    </citation>
    <scope>NUCLEOTIDE SEQUENCE</scope>
    <source>
        <strain evidence="2">CF00143</strain>
    </source>
</reference>
<sequence>MENEFMLREKSRRCKQLFQRCLQNLTLNDDDWVEQKSAEFNWWKAGLNADKSGPGSLDSQLGLRPDVKEAIAEVLDNLATALLRFMEIEPSDSQPSNNPQETAAVLYHDATVGESGRSPSPWSDMTDGTGHQSELSTESSNVVFEDYLRKEQRSHVDINIEILLRIHAVIKKSGLKFRNKRADDQLKKDEDEFRREKERIGSFEALSATNASIGDHERFRGFLTRLVLHNGYTEGLIRYMESRVYAIKQEIDSLCAAHDCRSQHERSSSFYQTLLVIFRAYFCDPARLTPIQRRLVNANVVRRNRLVYAGGVSKLQSSGQQTVPQILKEIRSQEASLHTQNPKDYVEIIPAAPISQAPSVAIPESRTSFYYCRNITVYWAGFSCYGNLGQAGRS</sequence>
<keyword evidence="3" id="KW-1185">Reference proteome</keyword>
<dbReference type="AlphaFoldDB" id="A0A9W8PTC7"/>
<dbReference type="OrthoDB" id="5068328at2759"/>
<comment type="caution">
    <text evidence="2">The sequence shown here is derived from an EMBL/GenBank/DDBJ whole genome shotgun (WGS) entry which is preliminary data.</text>
</comment>
<gene>
    <name evidence="2" type="ORF">NW766_004388</name>
</gene>
<evidence type="ECO:0000256" key="1">
    <source>
        <dbReference type="SAM" id="MobiDB-lite"/>
    </source>
</evidence>
<dbReference type="Proteomes" id="UP001152130">
    <property type="component" value="Unassembled WGS sequence"/>
</dbReference>
<accession>A0A9W8PTC7</accession>
<proteinExistence type="predicted"/>
<evidence type="ECO:0000313" key="2">
    <source>
        <dbReference type="EMBL" id="KAJ4016197.1"/>
    </source>
</evidence>